<dbReference type="Proteomes" id="UP000503462">
    <property type="component" value="Chromosome 4"/>
</dbReference>
<keyword evidence="2" id="KW-1185">Reference proteome</keyword>
<proteinExistence type="predicted"/>
<protein>
    <submittedName>
        <fullName evidence="1">Uncharacterized protein</fullName>
    </submittedName>
</protein>
<organism evidence="1 2">
    <name type="scientific">Peltaster fructicola</name>
    <dbReference type="NCBI Taxonomy" id="286661"/>
    <lineage>
        <taxon>Eukaryota</taxon>
        <taxon>Fungi</taxon>
        <taxon>Dikarya</taxon>
        <taxon>Ascomycota</taxon>
        <taxon>Pezizomycotina</taxon>
        <taxon>Dothideomycetes</taxon>
        <taxon>Dothideomycetes incertae sedis</taxon>
        <taxon>Peltaster</taxon>
    </lineage>
</organism>
<evidence type="ECO:0000313" key="2">
    <source>
        <dbReference type="Proteomes" id="UP000503462"/>
    </source>
</evidence>
<name>A0A6H0Y297_9PEZI</name>
<evidence type="ECO:0000313" key="1">
    <source>
        <dbReference type="EMBL" id="QIX00760.1"/>
    </source>
</evidence>
<accession>A0A6H0Y297</accession>
<dbReference type="AlphaFoldDB" id="A0A6H0Y297"/>
<gene>
    <name evidence="1" type="ORF">AMS68_006277</name>
</gene>
<dbReference type="EMBL" id="CP051142">
    <property type="protein sequence ID" value="QIX00760.1"/>
    <property type="molecule type" value="Genomic_DNA"/>
</dbReference>
<sequence>MVVEGTGTTVLESEAIILDTIEDIGYSVLLSPIAPASEEVATRAEEVSWKVELAASEDTAFCPKELLVAGSEELAPPTKDETAVPMLLDGMIDEDAATTVVLLLVTLEKLPDKGVPEYNGIDEVDEPGDVNIEVVACPAAAELDEYCSELDEMSIVLVYCATALEFRPPKLDELIAVNVDD</sequence>
<reference evidence="1 2" key="1">
    <citation type="journal article" date="2016" name="Sci. Rep.">
        <title>Peltaster fructicola genome reveals evolution from an invasive phytopathogen to an ectophytic parasite.</title>
        <authorList>
            <person name="Xu C."/>
            <person name="Chen H."/>
            <person name="Gleason M.L."/>
            <person name="Xu J.R."/>
            <person name="Liu H."/>
            <person name="Zhang R."/>
            <person name="Sun G."/>
        </authorList>
    </citation>
    <scope>NUCLEOTIDE SEQUENCE [LARGE SCALE GENOMIC DNA]</scope>
    <source>
        <strain evidence="1 2">LNHT1506</strain>
    </source>
</reference>